<evidence type="ECO:0000313" key="1">
    <source>
        <dbReference type="EMBL" id="TMS14846.1"/>
    </source>
</evidence>
<dbReference type="Proteomes" id="UP000793456">
    <property type="component" value="Chromosome IX"/>
</dbReference>
<comment type="caution">
    <text evidence="1">The sequence shown here is derived from an EMBL/GenBank/DDBJ whole genome shotgun (WGS) entry which is preliminary data.</text>
</comment>
<gene>
    <name evidence="1" type="ORF">E3U43_021308</name>
</gene>
<keyword evidence="2" id="KW-1185">Reference proteome</keyword>
<protein>
    <submittedName>
        <fullName evidence="1">Uncharacterized protein</fullName>
    </submittedName>
</protein>
<evidence type="ECO:0000313" key="2">
    <source>
        <dbReference type="Proteomes" id="UP000793456"/>
    </source>
</evidence>
<proteinExistence type="predicted"/>
<accession>A0ACD3R5U0</accession>
<name>A0ACD3R5U0_LARCR</name>
<organism evidence="1 2">
    <name type="scientific">Larimichthys crocea</name>
    <name type="common">Large yellow croaker</name>
    <name type="synonym">Pseudosciaena crocea</name>
    <dbReference type="NCBI Taxonomy" id="215358"/>
    <lineage>
        <taxon>Eukaryota</taxon>
        <taxon>Metazoa</taxon>
        <taxon>Chordata</taxon>
        <taxon>Craniata</taxon>
        <taxon>Vertebrata</taxon>
        <taxon>Euteleostomi</taxon>
        <taxon>Actinopterygii</taxon>
        <taxon>Neopterygii</taxon>
        <taxon>Teleostei</taxon>
        <taxon>Neoteleostei</taxon>
        <taxon>Acanthomorphata</taxon>
        <taxon>Eupercaria</taxon>
        <taxon>Sciaenidae</taxon>
        <taxon>Larimichthys</taxon>
    </lineage>
</organism>
<dbReference type="EMBL" id="CM011682">
    <property type="protein sequence ID" value="TMS14846.1"/>
    <property type="molecule type" value="Genomic_DNA"/>
</dbReference>
<reference evidence="1" key="1">
    <citation type="submission" date="2018-11" db="EMBL/GenBank/DDBJ databases">
        <title>The sequence and de novo assembly of Larimichthys crocea genome using PacBio and Hi-C technologies.</title>
        <authorList>
            <person name="Xu P."/>
            <person name="Chen B."/>
            <person name="Zhou Z."/>
            <person name="Ke Q."/>
            <person name="Wu Y."/>
            <person name="Bai H."/>
            <person name="Pu F."/>
        </authorList>
    </citation>
    <scope>NUCLEOTIDE SEQUENCE</scope>
    <source>
        <tissue evidence="1">Muscle</tissue>
    </source>
</reference>
<sequence>MWNQTTKVIQKKLAWAKEKCSNGEPTIPSTLADEFTFNPFMRVKEKSVQGPCKADKPDRNHEKSPERERQLPGAQGVMCTQKCLQAFNSILRKSAVHFQIHFNNQ</sequence>